<dbReference type="Proteomes" id="UP001068379">
    <property type="component" value="Unassembled WGS sequence"/>
</dbReference>
<name>A0ABT4M7D1_9BURK</name>
<evidence type="ECO:0000313" key="2">
    <source>
        <dbReference type="Proteomes" id="UP001068379"/>
    </source>
</evidence>
<dbReference type="InterPro" id="IPR036514">
    <property type="entry name" value="SGNH_hydro_sf"/>
</dbReference>
<comment type="caution">
    <text evidence="1">The sequence shown here is derived from an EMBL/GenBank/DDBJ whole genome shotgun (WGS) entry which is preliminary data.</text>
</comment>
<gene>
    <name evidence="1" type="ORF">O4H32_14965</name>
</gene>
<accession>A0ABT4M7D1</accession>
<proteinExistence type="predicted"/>
<feature type="non-terminal residue" evidence="1">
    <location>
        <position position="86"/>
    </location>
</feature>
<organism evidence="1 2">
    <name type="scientific">Castellaniella denitrificans</name>
    <dbReference type="NCBI Taxonomy" id="56119"/>
    <lineage>
        <taxon>Bacteria</taxon>
        <taxon>Pseudomonadati</taxon>
        <taxon>Pseudomonadota</taxon>
        <taxon>Betaproteobacteria</taxon>
        <taxon>Burkholderiales</taxon>
        <taxon>Alcaligenaceae</taxon>
        <taxon>Castellaniella</taxon>
    </lineage>
</organism>
<protein>
    <submittedName>
        <fullName evidence="1">Uncharacterized protein</fullName>
    </submittedName>
</protein>
<evidence type="ECO:0000313" key="1">
    <source>
        <dbReference type="EMBL" id="MCZ4331240.1"/>
    </source>
</evidence>
<reference evidence="1" key="1">
    <citation type="submission" date="2022-12" db="EMBL/GenBank/DDBJ databases">
        <title>Bacterial isolates from different developmental stages of Nematostella vectensis.</title>
        <authorList>
            <person name="Fraune S."/>
        </authorList>
    </citation>
    <scope>NUCLEOTIDE SEQUENCE</scope>
    <source>
        <strain evidence="1">G21619-S1</strain>
    </source>
</reference>
<dbReference type="SUPFAM" id="SSF52266">
    <property type="entry name" value="SGNH hydrolase"/>
    <property type="match status" value="1"/>
</dbReference>
<keyword evidence="2" id="KW-1185">Reference proteome</keyword>
<dbReference type="Gene3D" id="3.40.50.1110">
    <property type="entry name" value="SGNH hydrolase"/>
    <property type="match status" value="1"/>
</dbReference>
<sequence>MLWRIYHGELDGYQAKQIFLMIGTNNLEMNSDEEIIEGLQQVVKAIQYRQPQAKLCIVGILPRKGMEKRVATFNQRLQQQLAASGA</sequence>
<dbReference type="EMBL" id="JAPWHE010000036">
    <property type="protein sequence ID" value="MCZ4331240.1"/>
    <property type="molecule type" value="Genomic_DNA"/>
</dbReference>